<evidence type="ECO:0000313" key="1">
    <source>
        <dbReference type="EMBL" id="MBC6451534.1"/>
    </source>
</evidence>
<gene>
    <name evidence="1" type="ORF">GPZ80_30755</name>
</gene>
<sequence>MDATEFLVLSPPRIWDAFHGFAGAGGENYLTDIAEIVDLLKDSIGDWEGAAAQAFVAHVSNIESFVRFQNKNVEDMLLGYAATYKHAIQIRESYKALVEGWIGVSRKYREDSDERERAVRIKVAVGALAAMAAVGSGGTLLAVGLGAASAMAGAAAEEFTADLGGDSGDEVWKLYEKAYQKLVEANRDGMDEIRRLIAQADDRIAREGAPLSGPNSTKTDVDSPDFSYGAFYHNDIGDEFSRQVEAERKKLAAERNPSGFRQDGTIATVLSGFEPRGPVADV</sequence>
<evidence type="ECO:0008006" key="3">
    <source>
        <dbReference type="Google" id="ProtNLM"/>
    </source>
</evidence>
<protein>
    <recommendedName>
        <fullName evidence="3">WXG100 family type VII secretion target</fullName>
    </recommendedName>
</protein>
<reference evidence="1 2" key="1">
    <citation type="submission" date="2020-06" db="EMBL/GenBank/DDBJ databases">
        <title>Actinokineospora xiongansis sp. nov., isolated from soil of Baiyangdian.</title>
        <authorList>
            <person name="Zhang X."/>
        </authorList>
    </citation>
    <scope>NUCLEOTIDE SEQUENCE [LARGE SCALE GENOMIC DNA]</scope>
    <source>
        <strain evidence="1 2">HBU206404</strain>
    </source>
</reference>
<proteinExistence type="predicted"/>
<accession>A0ABR7LGN3</accession>
<name>A0ABR7LGN3_9PSEU</name>
<dbReference type="Proteomes" id="UP000734823">
    <property type="component" value="Unassembled WGS sequence"/>
</dbReference>
<organism evidence="1 2">
    <name type="scientific">Actinokineospora xionganensis</name>
    <dbReference type="NCBI Taxonomy" id="2684470"/>
    <lineage>
        <taxon>Bacteria</taxon>
        <taxon>Bacillati</taxon>
        <taxon>Actinomycetota</taxon>
        <taxon>Actinomycetes</taxon>
        <taxon>Pseudonocardiales</taxon>
        <taxon>Pseudonocardiaceae</taxon>
        <taxon>Actinokineospora</taxon>
    </lineage>
</organism>
<evidence type="ECO:0000313" key="2">
    <source>
        <dbReference type="Proteomes" id="UP000734823"/>
    </source>
</evidence>
<comment type="caution">
    <text evidence="1">The sequence shown here is derived from an EMBL/GenBank/DDBJ whole genome shotgun (WGS) entry which is preliminary data.</text>
</comment>
<dbReference type="EMBL" id="JABVED010000034">
    <property type="protein sequence ID" value="MBC6451534.1"/>
    <property type="molecule type" value="Genomic_DNA"/>
</dbReference>
<keyword evidence="2" id="KW-1185">Reference proteome</keyword>